<comment type="caution">
    <text evidence="13">The sequence shown here is derived from an EMBL/GenBank/DDBJ whole genome shotgun (WGS) entry which is preliminary data.</text>
</comment>
<keyword evidence="5 10" id="KW-0547">Nucleotide-binding</keyword>
<protein>
    <recommendedName>
        <fullName evidence="10">Small ribosomal subunit biogenesis GTPase RsgA</fullName>
        <ecNumber evidence="10">3.6.1.-</ecNumber>
    </recommendedName>
</protein>
<evidence type="ECO:0000256" key="10">
    <source>
        <dbReference type="HAMAP-Rule" id="MF_01820"/>
    </source>
</evidence>
<keyword evidence="3 10" id="KW-0479">Metal-binding</keyword>
<dbReference type="EMBL" id="BMDX01000004">
    <property type="protein sequence ID" value="GGA71072.1"/>
    <property type="molecule type" value="Genomic_DNA"/>
</dbReference>
<dbReference type="Gene3D" id="1.10.40.50">
    <property type="entry name" value="Probable gtpase engc, domain 3"/>
    <property type="match status" value="1"/>
</dbReference>
<dbReference type="GO" id="GO:0005525">
    <property type="term" value="F:GTP binding"/>
    <property type="evidence" value="ECO:0007669"/>
    <property type="project" value="UniProtKB-UniRule"/>
</dbReference>
<dbReference type="HAMAP" id="MF_01820">
    <property type="entry name" value="GTPase_RsgA"/>
    <property type="match status" value="1"/>
</dbReference>
<dbReference type="Pfam" id="PF03193">
    <property type="entry name" value="RsgA_GTPase"/>
    <property type="match status" value="1"/>
</dbReference>
<feature type="domain" description="EngC GTPase" evidence="11">
    <location>
        <begin position="106"/>
        <end position="253"/>
    </location>
</feature>
<dbReference type="GO" id="GO:0005737">
    <property type="term" value="C:cytoplasm"/>
    <property type="evidence" value="ECO:0007669"/>
    <property type="project" value="UniProtKB-SubCell"/>
</dbReference>
<feature type="binding site" evidence="10">
    <location>
        <begin position="197"/>
        <end position="205"/>
    </location>
    <ligand>
        <name>GTP</name>
        <dbReference type="ChEBI" id="CHEBI:37565"/>
    </ligand>
</feature>
<dbReference type="OrthoDB" id="9809485at2"/>
<dbReference type="PROSITE" id="PS51721">
    <property type="entry name" value="G_CP"/>
    <property type="match status" value="1"/>
</dbReference>
<feature type="binding site" evidence="10">
    <location>
        <position position="278"/>
    </location>
    <ligand>
        <name>Zn(2+)</name>
        <dbReference type="ChEBI" id="CHEBI:29105"/>
    </ligand>
</feature>
<keyword evidence="1 10" id="KW-0963">Cytoplasm</keyword>
<keyword evidence="14" id="KW-1185">Reference proteome</keyword>
<dbReference type="InterPro" id="IPR030378">
    <property type="entry name" value="G_CP_dom"/>
</dbReference>
<organism evidence="13 14">
    <name type="scientific">Neiella marina</name>
    <dbReference type="NCBI Taxonomy" id="508461"/>
    <lineage>
        <taxon>Bacteria</taxon>
        <taxon>Pseudomonadati</taxon>
        <taxon>Pseudomonadota</taxon>
        <taxon>Gammaproteobacteria</taxon>
        <taxon>Alteromonadales</taxon>
        <taxon>Echinimonadaceae</taxon>
        <taxon>Neiella</taxon>
    </lineage>
</organism>
<feature type="binding site" evidence="10">
    <location>
        <position position="291"/>
    </location>
    <ligand>
        <name>Zn(2+)</name>
        <dbReference type="ChEBI" id="CHEBI:29105"/>
    </ligand>
</feature>
<proteinExistence type="inferred from homology"/>
<keyword evidence="8 10" id="KW-0694">RNA-binding</keyword>
<comment type="cofactor">
    <cofactor evidence="10">
        <name>Zn(2+)</name>
        <dbReference type="ChEBI" id="CHEBI:29105"/>
    </cofactor>
    <text evidence="10">Binds 1 zinc ion per subunit.</text>
</comment>
<evidence type="ECO:0000259" key="12">
    <source>
        <dbReference type="PROSITE" id="PS51721"/>
    </source>
</evidence>
<feature type="binding site" evidence="10">
    <location>
        <begin position="145"/>
        <end position="148"/>
    </location>
    <ligand>
        <name>GTP</name>
        <dbReference type="ChEBI" id="CHEBI:37565"/>
    </ligand>
</feature>
<evidence type="ECO:0000256" key="1">
    <source>
        <dbReference type="ARBA" id="ARBA00022490"/>
    </source>
</evidence>
<comment type="function">
    <text evidence="10">One of several proteins that assist in the late maturation steps of the functional core of the 30S ribosomal subunit. Helps release RbfA from mature subunits. May play a role in the assembly of ribosomal proteins into the subunit. Circularly permuted GTPase that catalyzes slow GTP hydrolysis, GTPase activity is stimulated by the 30S ribosomal subunit.</text>
</comment>
<dbReference type="PANTHER" id="PTHR32120">
    <property type="entry name" value="SMALL RIBOSOMAL SUBUNIT BIOGENESIS GTPASE RSGA"/>
    <property type="match status" value="1"/>
</dbReference>
<accession>A0A8J2U3M7</accession>
<dbReference type="SUPFAM" id="SSF52540">
    <property type="entry name" value="P-loop containing nucleoside triphosphate hydrolases"/>
    <property type="match status" value="1"/>
</dbReference>
<dbReference type="GO" id="GO:0046872">
    <property type="term" value="F:metal ion binding"/>
    <property type="evidence" value="ECO:0007669"/>
    <property type="project" value="UniProtKB-KW"/>
</dbReference>
<evidence type="ECO:0000259" key="11">
    <source>
        <dbReference type="PROSITE" id="PS50936"/>
    </source>
</evidence>
<comment type="subcellular location">
    <subcellularLocation>
        <location evidence="10">Cytoplasm</location>
    </subcellularLocation>
</comment>
<dbReference type="AlphaFoldDB" id="A0A8J2U3M7"/>
<dbReference type="CDD" id="cd01854">
    <property type="entry name" value="YjeQ_EngC"/>
    <property type="match status" value="1"/>
</dbReference>
<dbReference type="InterPro" id="IPR010914">
    <property type="entry name" value="RsgA_GTPase_dom"/>
</dbReference>
<name>A0A8J2U3M7_9GAMM</name>
<evidence type="ECO:0000256" key="6">
    <source>
        <dbReference type="ARBA" id="ARBA00022801"/>
    </source>
</evidence>
<evidence type="ECO:0000256" key="3">
    <source>
        <dbReference type="ARBA" id="ARBA00022723"/>
    </source>
</evidence>
<dbReference type="InterPro" id="IPR004881">
    <property type="entry name" value="Ribosome_biogen_GTPase_RsgA"/>
</dbReference>
<keyword evidence="7 10" id="KW-0862">Zinc</keyword>
<dbReference type="NCBIfam" id="TIGR00157">
    <property type="entry name" value="ribosome small subunit-dependent GTPase A"/>
    <property type="match status" value="1"/>
</dbReference>
<dbReference type="PROSITE" id="PS50936">
    <property type="entry name" value="ENGC_GTPASE"/>
    <property type="match status" value="1"/>
</dbReference>
<evidence type="ECO:0000256" key="8">
    <source>
        <dbReference type="ARBA" id="ARBA00022884"/>
    </source>
</evidence>
<evidence type="ECO:0000313" key="14">
    <source>
        <dbReference type="Proteomes" id="UP000619743"/>
    </source>
</evidence>
<feature type="binding site" evidence="10">
    <location>
        <position position="285"/>
    </location>
    <ligand>
        <name>Zn(2+)</name>
        <dbReference type="ChEBI" id="CHEBI:29105"/>
    </ligand>
</feature>
<keyword evidence="6 10" id="KW-0378">Hydrolase</keyword>
<reference evidence="14" key="1">
    <citation type="journal article" date="2019" name="Int. J. Syst. Evol. Microbiol.">
        <title>The Global Catalogue of Microorganisms (GCM) 10K type strain sequencing project: providing services to taxonomists for standard genome sequencing and annotation.</title>
        <authorList>
            <consortium name="The Broad Institute Genomics Platform"/>
            <consortium name="The Broad Institute Genome Sequencing Center for Infectious Disease"/>
            <person name="Wu L."/>
            <person name="Ma J."/>
        </authorList>
    </citation>
    <scope>NUCLEOTIDE SEQUENCE [LARGE SCALE GENOMIC DNA]</scope>
    <source>
        <strain evidence="14">CGMCC 1.10130</strain>
    </source>
</reference>
<evidence type="ECO:0000313" key="13">
    <source>
        <dbReference type="EMBL" id="GGA71072.1"/>
    </source>
</evidence>
<dbReference type="RefSeq" id="WP_087504945.1">
    <property type="nucleotide sequence ID" value="NZ_BMDX01000004.1"/>
</dbReference>
<gene>
    <name evidence="13" type="primary">rsgA2</name>
    <name evidence="10" type="synonym">rsgA</name>
    <name evidence="13" type="ORF">GCM10011369_11020</name>
</gene>
<dbReference type="GO" id="GO:0003924">
    <property type="term" value="F:GTPase activity"/>
    <property type="evidence" value="ECO:0007669"/>
    <property type="project" value="UniProtKB-UniRule"/>
</dbReference>
<evidence type="ECO:0000256" key="4">
    <source>
        <dbReference type="ARBA" id="ARBA00022730"/>
    </source>
</evidence>
<sequence>MNSSILRNQLGWQPFFQQQLALEEYQDTIFARIVAHHRSEYLLLSESFPAVKPIHHLPISNQLPELTVGDWVLLDRQLGFVRRLERKSLFRRKAAGPKIKTQLIAANIDTVFIMSSVNHDFNLSRIERYLALAHEAQVEPVVVLTKQDLSDNSEQKRYQVQQLDSMLAVESINALDSISCECLNYWNRPGQTLALLGSSGVGKSTLANTLMGQSAQLTGAIRQDDSKGRHTTTARTMHLLPSGAVLVDTPGMRELQLTDCEQGVMQAFADVDALAQQCRFSDCRHNGEPGCAIQQAIDSGALEQRRFDNFIKLLTEQARNSATLAQLRAKDKAFGKMVKTVGAVSRQIKKGF</sequence>
<dbReference type="GO" id="GO:0019843">
    <property type="term" value="F:rRNA binding"/>
    <property type="evidence" value="ECO:0007669"/>
    <property type="project" value="UniProtKB-KW"/>
</dbReference>
<dbReference type="InterPro" id="IPR027417">
    <property type="entry name" value="P-loop_NTPase"/>
</dbReference>
<dbReference type="Proteomes" id="UP000619743">
    <property type="component" value="Unassembled WGS sequence"/>
</dbReference>
<keyword evidence="9 10" id="KW-0342">GTP-binding</keyword>
<comment type="similarity">
    <text evidence="10">Belongs to the TRAFAC class YlqF/YawG GTPase family. RsgA subfamily.</text>
</comment>
<dbReference type="PANTHER" id="PTHR32120:SF10">
    <property type="entry name" value="SMALL RIBOSOMAL SUBUNIT BIOGENESIS GTPASE RSGA"/>
    <property type="match status" value="1"/>
</dbReference>
<keyword evidence="2 10" id="KW-0690">Ribosome biogenesis</keyword>
<comment type="subunit">
    <text evidence="10">Monomer. Associates with 30S ribosomal subunit, binds 16S rRNA.</text>
</comment>
<evidence type="ECO:0000256" key="2">
    <source>
        <dbReference type="ARBA" id="ARBA00022517"/>
    </source>
</evidence>
<feature type="domain" description="CP-type G" evidence="12">
    <location>
        <begin position="100"/>
        <end position="255"/>
    </location>
</feature>
<keyword evidence="4 10" id="KW-0699">rRNA-binding</keyword>
<feature type="binding site" evidence="10">
    <location>
        <position position="283"/>
    </location>
    <ligand>
        <name>Zn(2+)</name>
        <dbReference type="ChEBI" id="CHEBI:29105"/>
    </ligand>
</feature>
<dbReference type="GO" id="GO:0042274">
    <property type="term" value="P:ribosomal small subunit biogenesis"/>
    <property type="evidence" value="ECO:0007669"/>
    <property type="project" value="UniProtKB-UniRule"/>
</dbReference>
<evidence type="ECO:0000256" key="5">
    <source>
        <dbReference type="ARBA" id="ARBA00022741"/>
    </source>
</evidence>
<evidence type="ECO:0000256" key="7">
    <source>
        <dbReference type="ARBA" id="ARBA00022833"/>
    </source>
</evidence>
<evidence type="ECO:0000256" key="9">
    <source>
        <dbReference type="ARBA" id="ARBA00023134"/>
    </source>
</evidence>
<dbReference type="EC" id="3.6.1.-" evidence="10"/>
<dbReference type="Gene3D" id="3.40.50.300">
    <property type="entry name" value="P-loop containing nucleotide triphosphate hydrolases"/>
    <property type="match status" value="1"/>
</dbReference>